<dbReference type="SUPFAM" id="SSF49265">
    <property type="entry name" value="Fibronectin type III"/>
    <property type="match status" value="1"/>
</dbReference>
<dbReference type="InterPro" id="IPR003961">
    <property type="entry name" value="FN3_dom"/>
</dbReference>
<keyword evidence="1" id="KW-0732">Signal</keyword>
<reference evidence="3" key="1">
    <citation type="submission" date="2020-10" db="EMBL/GenBank/DDBJ databases">
        <authorList>
            <person name="Gilroy R."/>
        </authorList>
    </citation>
    <scope>NUCLEOTIDE SEQUENCE</scope>
    <source>
        <strain evidence="3">G3-3990</strain>
    </source>
</reference>
<protein>
    <recommendedName>
        <fullName evidence="2">Fibronectin type-III domain-containing protein</fullName>
    </recommendedName>
</protein>
<comment type="caution">
    <text evidence="3">The sequence shown here is derived from an EMBL/GenBank/DDBJ whole genome shotgun (WGS) entry which is preliminary data.</text>
</comment>
<sequence>MANLHEKKAFCLLLLFLFVGTSLLMAGPVTTVPYVATFEDADTASWEFANVPPNLFQPEKTIKTHWEIGTQTSRNSACALYVVDNDSLLGYERGSYTIAAYRTFMLPPGQYDLTFDWKAQGSTSDGLYVAWVPASQIITGLQSGVSLPLYMQTNLVSNLRTPYPDNTVITQPMRLNPVYQHVSGTVTVDATTPAYNLVFMWMVNSSAAINPGACIDNVQLQARAATGDCGLMPTTLSKTSNSADTTTTVSWTGYPGATYDLIYWLDDEGSQDTIFGLTTNSYTFEDLDEMYFGYYKIQVRTVCPDDTYSLWSELVDVFIMGDLGGLAGEACPEVTFSFEDYIEVGEKAYKRVIPECGATSYTLKPRIVGAGGTISKYRVDPIPYNPPFPFDEGTPIFVDEDDVWGEVIDLPFKFCFFDDVYDKAVVGANGIISFNTAVAGQASGYTLTDQPDIPSPDFKNGSGGYFWRNAIYGVCEDIDPHKIIQYNTGGGIYQGILGEYPCRTLTVSWNNVPNFGTDCAANGVWNTYQTVLYEGTGVVDVYVKQRLACPTWNDGLGIIGLQNEAGTEGIVAPGRNTNSPIWEAQNEAWRFTPERDTVYDVTWYRGAGIFGEVLQTGVDSLTVSQFNGNDMDTVTVRLQFISCSNEYFDLCDTVIIDWQIKDTLVKEVTMCEGEVYSDEYIKDVTEPGQYDSTLVSVFGCDSLLYRVNVDFLEVKTRVLDTTICYGDTLLYNGKKYFGEAGVHVFDTVYQYSACENCVTVCDSLLDTVRLTVLPRIEYGVTVTDALTGPTSGSIEITMDTSYYYTLNGEQNAPTDALRPGMYELIVFNSFGCASEPEMLAIETECLEANIDYPLAIICADDESFAVPIEIQQGFFSTYSVSFSDLGRQYGFEDINEATYTFSETGNEEIIIPIPQNLRPNHYNATLILHDINCGDVELPFDYSVLYSDSILHQKWNDAIAIYSKDYNGGYEFSSFHWYHNGEPMNEYKPYLYLGMGNLFVTGDFYQVALVRAGETEEILTCPIYPVLKTEESEGVELRNEAGRWRISAPAVDDGTAFVWNAMGLPMGEWQMTDGVASIPLPEYKGVYIIEVRNQNDELIGVLRAISE</sequence>
<organism evidence="3 4">
    <name type="scientific">Candidatus Gallipaludibacter merdavium</name>
    <dbReference type="NCBI Taxonomy" id="2840839"/>
    <lineage>
        <taxon>Bacteria</taxon>
        <taxon>Pseudomonadati</taxon>
        <taxon>Bacteroidota</taxon>
        <taxon>Bacteroidia</taxon>
        <taxon>Bacteroidales</taxon>
        <taxon>Candidatus Gallipaludibacter</taxon>
    </lineage>
</organism>
<dbReference type="InterPro" id="IPR036116">
    <property type="entry name" value="FN3_sf"/>
</dbReference>
<evidence type="ECO:0000259" key="2">
    <source>
        <dbReference type="PROSITE" id="PS50853"/>
    </source>
</evidence>
<feature type="signal peptide" evidence="1">
    <location>
        <begin position="1"/>
        <end position="26"/>
    </location>
</feature>
<dbReference type="PROSITE" id="PS50853">
    <property type="entry name" value="FN3"/>
    <property type="match status" value="1"/>
</dbReference>
<evidence type="ECO:0000313" key="3">
    <source>
        <dbReference type="EMBL" id="MBO8459256.1"/>
    </source>
</evidence>
<name>A0A9D9N3M7_9BACT</name>
<reference evidence="3" key="2">
    <citation type="journal article" date="2021" name="PeerJ">
        <title>Extensive microbial diversity within the chicken gut microbiome revealed by metagenomics and culture.</title>
        <authorList>
            <person name="Gilroy R."/>
            <person name="Ravi A."/>
            <person name="Getino M."/>
            <person name="Pursley I."/>
            <person name="Horton D.L."/>
            <person name="Alikhan N.F."/>
            <person name="Baker D."/>
            <person name="Gharbi K."/>
            <person name="Hall N."/>
            <person name="Watson M."/>
            <person name="Adriaenssens E.M."/>
            <person name="Foster-Nyarko E."/>
            <person name="Jarju S."/>
            <person name="Secka A."/>
            <person name="Antonio M."/>
            <person name="Oren A."/>
            <person name="Chaudhuri R.R."/>
            <person name="La Ragione R."/>
            <person name="Hildebrand F."/>
            <person name="Pallen M.J."/>
        </authorList>
    </citation>
    <scope>NUCLEOTIDE SEQUENCE</scope>
    <source>
        <strain evidence="3">G3-3990</strain>
    </source>
</reference>
<evidence type="ECO:0000256" key="1">
    <source>
        <dbReference type="SAM" id="SignalP"/>
    </source>
</evidence>
<dbReference type="EMBL" id="JADIMG010000030">
    <property type="protein sequence ID" value="MBO8459256.1"/>
    <property type="molecule type" value="Genomic_DNA"/>
</dbReference>
<evidence type="ECO:0000313" key="4">
    <source>
        <dbReference type="Proteomes" id="UP000823641"/>
    </source>
</evidence>
<accession>A0A9D9N3M7</accession>
<feature type="chain" id="PRO_5038472161" description="Fibronectin type-III domain-containing protein" evidence="1">
    <location>
        <begin position="27"/>
        <end position="1107"/>
    </location>
</feature>
<proteinExistence type="predicted"/>
<dbReference type="Proteomes" id="UP000823641">
    <property type="component" value="Unassembled WGS sequence"/>
</dbReference>
<gene>
    <name evidence="3" type="ORF">IAA73_02845</name>
</gene>
<feature type="domain" description="Fibronectin type-III" evidence="2">
    <location>
        <begin position="232"/>
        <end position="323"/>
    </location>
</feature>
<dbReference type="AlphaFoldDB" id="A0A9D9N3M7"/>